<sequence length="606" mass="69991">MSTSMRLLMLLTGIFFLLYFSLEPYMDMFERPAIAIPEDIIFVNNSGCFLSARQSPARYSPAGEPINLLRCRKPQLMSARTRKGANFLVPKAMLENLQCTYWVLAAKDFQSNKVLLEGHFSLKRGANADIPIGEGQQIVRVKCKNQTNDTIYHDVHFFLPPPLRKLKPNETEKLSVMVLGIDSISQMHFVRSFPQLNGFLENVHTKFFGYSRVGQDARANLMPFLSGFSSDEAESQTEAWLWERFRAQGYGTAYGEDSAEVLFTTRNEKKQFPSEPTEFYLPPVLLEMHSHSRYSLDLREMIYCTAGRQFQEVLRDFIAKLVPHMRQRPFFSFFWESQGVQEYYEFATQLDQPYMMLLKSLQEADILNNTILFLMSDHGLRAGDYRSSFQGMEEESQPLLLAIYPDWLKVKYPQAMENFERNSHSLVTPYDLHQTLRDITCLDQLQNSQIEQRNKTLQSHLPENLPRGISLFLPIPEYRTCELAHIPSLFCFCRKHTEIPLDDGLVLRCSRFLVKSINQLTKPHSQCAELKLHSVVMAYFMDFGEESFDHELRLRVMTLPGHGEFEATVRVSDALKLTSSISRVNPYQAQSHCVSDPRIKVLCFCT</sequence>
<dbReference type="InterPro" id="IPR004245">
    <property type="entry name" value="DUF229"/>
</dbReference>
<evidence type="ECO:0008006" key="4">
    <source>
        <dbReference type="Google" id="ProtNLM"/>
    </source>
</evidence>
<proteinExistence type="predicted"/>
<dbReference type="Pfam" id="PF02995">
    <property type="entry name" value="DUF229"/>
    <property type="match status" value="1"/>
</dbReference>
<protein>
    <recommendedName>
        <fullName evidence="4">DUF229 domain-containing protein</fullName>
    </recommendedName>
</protein>
<reference evidence="2" key="1">
    <citation type="submission" date="2025-05" db="UniProtKB">
        <authorList>
            <consortium name="RefSeq"/>
        </authorList>
    </citation>
    <scope>NUCLEOTIDE SEQUENCE [LARGE SCALE GENOMIC DNA]</scope>
    <source>
        <strain evidence="2">14028-0561.14</strain>
    </source>
</reference>
<dbReference type="PANTHER" id="PTHR10974">
    <property type="entry name" value="FI08016P-RELATED"/>
    <property type="match status" value="1"/>
</dbReference>
<dbReference type="GeneID" id="108081841"/>
<evidence type="ECO:0000313" key="2">
    <source>
        <dbReference type="Proteomes" id="UP001652661"/>
    </source>
</evidence>
<dbReference type="CDD" id="cd16021">
    <property type="entry name" value="ALP_like"/>
    <property type="match status" value="1"/>
</dbReference>
<accession>A0A6P4JAQ9</accession>
<dbReference type="SUPFAM" id="SSF53649">
    <property type="entry name" value="Alkaline phosphatase-like"/>
    <property type="match status" value="1"/>
</dbReference>
<organism evidence="2 3">
    <name type="scientific">Drosophila kikkawai</name>
    <name type="common">Fruit fly</name>
    <dbReference type="NCBI Taxonomy" id="30033"/>
    <lineage>
        <taxon>Eukaryota</taxon>
        <taxon>Metazoa</taxon>
        <taxon>Ecdysozoa</taxon>
        <taxon>Arthropoda</taxon>
        <taxon>Hexapoda</taxon>
        <taxon>Insecta</taxon>
        <taxon>Pterygota</taxon>
        <taxon>Neoptera</taxon>
        <taxon>Endopterygota</taxon>
        <taxon>Diptera</taxon>
        <taxon>Brachycera</taxon>
        <taxon>Muscomorpha</taxon>
        <taxon>Ephydroidea</taxon>
        <taxon>Drosophilidae</taxon>
        <taxon>Drosophila</taxon>
        <taxon>Sophophora</taxon>
    </lineage>
</organism>
<keyword evidence="2" id="KW-1185">Reference proteome</keyword>
<feature type="chain" id="PRO_5045703430" description="DUF229 domain-containing protein" evidence="1">
    <location>
        <begin position="22"/>
        <end position="606"/>
    </location>
</feature>
<dbReference type="AlphaFoldDB" id="A0A6P4JAQ9"/>
<dbReference type="Gene3D" id="3.40.720.10">
    <property type="entry name" value="Alkaline Phosphatase, subunit A"/>
    <property type="match status" value="1"/>
</dbReference>
<dbReference type="Proteomes" id="UP001652661">
    <property type="component" value="Chromosome 2R"/>
</dbReference>
<dbReference type="InterPro" id="IPR017850">
    <property type="entry name" value="Alkaline_phosphatase_core_sf"/>
</dbReference>
<gene>
    <name evidence="3" type="primary">LOC108081841</name>
</gene>
<dbReference type="RefSeq" id="XP_017032571.2">
    <property type="nucleotide sequence ID" value="XM_017177082.3"/>
</dbReference>
<evidence type="ECO:0000256" key="1">
    <source>
        <dbReference type="SAM" id="SignalP"/>
    </source>
</evidence>
<dbReference type="PANTHER" id="PTHR10974:SF1">
    <property type="entry name" value="FI08016P-RELATED"/>
    <property type="match status" value="1"/>
</dbReference>
<dbReference type="GO" id="GO:0005615">
    <property type="term" value="C:extracellular space"/>
    <property type="evidence" value="ECO:0007669"/>
    <property type="project" value="TreeGrafter"/>
</dbReference>
<reference evidence="3" key="2">
    <citation type="submission" date="2025-08" db="UniProtKB">
        <authorList>
            <consortium name="RefSeq"/>
        </authorList>
    </citation>
    <scope>IDENTIFICATION</scope>
    <source>
        <strain evidence="3">14028-0561.14</strain>
        <tissue evidence="3">Whole fly</tissue>
    </source>
</reference>
<feature type="signal peptide" evidence="1">
    <location>
        <begin position="1"/>
        <end position="21"/>
    </location>
</feature>
<dbReference type="OrthoDB" id="413313at2759"/>
<name>A0A6P4JAQ9_DROKI</name>
<keyword evidence="1" id="KW-0732">Signal</keyword>
<evidence type="ECO:0000313" key="3">
    <source>
        <dbReference type="RefSeq" id="XP_017032571.2"/>
    </source>
</evidence>